<keyword evidence="2 5" id="KW-0853">WD repeat</keyword>
<reference evidence="7 8" key="1">
    <citation type="journal article" date="2014" name="PLoS Genet.">
        <title>Analysis of the Phlebiopsis gigantea genome, transcriptome and secretome provides insight into its pioneer colonization strategies of wood.</title>
        <authorList>
            <person name="Hori C."/>
            <person name="Ishida T."/>
            <person name="Igarashi K."/>
            <person name="Samejima M."/>
            <person name="Suzuki H."/>
            <person name="Master E."/>
            <person name="Ferreira P."/>
            <person name="Ruiz-Duenas F.J."/>
            <person name="Held B."/>
            <person name="Canessa P."/>
            <person name="Larrondo L.F."/>
            <person name="Schmoll M."/>
            <person name="Druzhinina I.S."/>
            <person name="Kubicek C.P."/>
            <person name="Gaskell J.A."/>
            <person name="Kersten P."/>
            <person name="St John F."/>
            <person name="Glasner J."/>
            <person name="Sabat G."/>
            <person name="Splinter BonDurant S."/>
            <person name="Syed K."/>
            <person name="Yadav J."/>
            <person name="Mgbeahuruike A.C."/>
            <person name="Kovalchuk A."/>
            <person name="Asiegbu F.O."/>
            <person name="Lackner G."/>
            <person name="Hoffmeister D."/>
            <person name="Rencoret J."/>
            <person name="Gutierrez A."/>
            <person name="Sun H."/>
            <person name="Lindquist E."/>
            <person name="Barry K."/>
            <person name="Riley R."/>
            <person name="Grigoriev I.V."/>
            <person name="Henrissat B."/>
            <person name="Kues U."/>
            <person name="Berka R.M."/>
            <person name="Martinez A.T."/>
            <person name="Covert S.F."/>
            <person name="Blanchette R.A."/>
            <person name="Cullen D."/>
        </authorList>
    </citation>
    <scope>NUCLEOTIDE SEQUENCE [LARGE SCALE GENOMIC DNA]</scope>
    <source>
        <strain evidence="7 8">11061_1 CR5-6</strain>
    </source>
</reference>
<dbReference type="HOGENOM" id="CLU_416841_0_0_1"/>
<organism evidence="7 8">
    <name type="scientific">Phlebiopsis gigantea (strain 11061_1 CR5-6)</name>
    <name type="common">White-rot fungus</name>
    <name type="synonym">Peniophora gigantea</name>
    <dbReference type="NCBI Taxonomy" id="745531"/>
    <lineage>
        <taxon>Eukaryota</taxon>
        <taxon>Fungi</taxon>
        <taxon>Dikarya</taxon>
        <taxon>Basidiomycota</taxon>
        <taxon>Agaricomycotina</taxon>
        <taxon>Agaricomycetes</taxon>
        <taxon>Polyporales</taxon>
        <taxon>Phanerochaetaceae</taxon>
        <taxon>Phlebiopsis</taxon>
    </lineage>
</organism>
<keyword evidence="8" id="KW-1185">Reference proteome</keyword>
<dbReference type="PANTHER" id="PTHR19848">
    <property type="entry name" value="WD40 REPEAT PROTEIN"/>
    <property type="match status" value="1"/>
</dbReference>
<evidence type="ECO:0000256" key="1">
    <source>
        <dbReference type="ARBA" id="ARBA00004123"/>
    </source>
</evidence>
<dbReference type="EMBL" id="KN840439">
    <property type="protein sequence ID" value="KIP12594.1"/>
    <property type="molecule type" value="Genomic_DNA"/>
</dbReference>
<dbReference type="Proteomes" id="UP000053257">
    <property type="component" value="Unassembled WGS sequence"/>
</dbReference>
<dbReference type="AlphaFoldDB" id="A0A0C3P3S3"/>
<accession>A0A0C3P3S3</accession>
<evidence type="ECO:0008006" key="9">
    <source>
        <dbReference type="Google" id="ProtNLM"/>
    </source>
</evidence>
<dbReference type="SUPFAM" id="SSF50978">
    <property type="entry name" value="WD40 repeat-like"/>
    <property type="match status" value="1"/>
</dbReference>
<evidence type="ECO:0000313" key="7">
    <source>
        <dbReference type="EMBL" id="KIP12594.1"/>
    </source>
</evidence>
<comment type="subcellular location">
    <subcellularLocation>
        <location evidence="1">Nucleus</location>
    </subcellularLocation>
</comment>
<dbReference type="Pfam" id="PF00400">
    <property type="entry name" value="WD40"/>
    <property type="match status" value="2"/>
</dbReference>
<gene>
    <name evidence="7" type="ORF">PHLGIDRAFT_113670</name>
</gene>
<dbReference type="GO" id="GO:0000027">
    <property type="term" value="P:ribosomal large subunit assembly"/>
    <property type="evidence" value="ECO:0007669"/>
    <property type="project" value="TreeGrafter"/>
</dbReference>
<sequence length="658" mass="72803">MSPEAIYVSSDDELTTPAKPPEIQCTGQLRTRKVPAFHLKKRESTAPRVPSAQPTELIVLDSDSDEPISTTAAPAAQERPLSKTIRKAQERQLAEQRRKAGRSRVSLPRREEAIEIQDSGDEERYAAYDLNYSPNWVPKGTNPGEGQVARDLQKEITDISEEFATLMPVRRRDRAKAALNRFFTAPASAPSKPLNIPRRHGRQPYVWTVLQRDISDRTRRIGRAGASSVQKWTTPAMRFQAASAENYTGFSPGSINSIAQAGELVAVASCTLGGGSDDEDDSGMNRPYNASGSLKVFNKDNTFTLHGHEGAMTSNNHRDGDADRRIKHYTVNEVQFDPANPTQLVSCGRDTKVIVWDCDPGLSKPTKLKSIKYRHVPEGVQFKPTGTTFVSWTEVGIHHGIDEPVIKQYTTRPEPVQSVIWGRGKLQNLVYFTTELIGGKNVTGKHIALDVEYTRPMPFSIKLAGGQCLDLDVTGTQLAHVTCASSGVLTLSVLDTRADYKSRQEITLPRFVFKTGRNAKESIARPYVQQVLFSPDSLYIAVARNDNVTLVYDARFLNKGPLYDLPHLSPDEGSEEDNYYGIPKIEWLEDHTRGLSLVSCGADGCLRLWDMKRAHDLSTDTVIAKSVSYAGWFSLGDTFRGEKALILGDGSGNLVVKN</sequence>
<evidence type="ECO:0000256" key="5">
    <source>
        <dbReference type="PROSITE-ProRule" id="PRU00221"/>
    </source>
</evidence>
<feature type="region of interest" description="Disordered" evidence="6">
    <location>
        <begin position="1"/>
        <end position="23"/>
    </location>
</feature>
<evidence type="ECO:0000256" key="2">
    <source>
        <dbReference type="ARBA" id="ARBA00022574"/>
    </source>
</evidence>
<evidence type="ECO:0000256" key="6">
    <source>
        <dbReference type="SAM" id="MobiDB-lite"/>
    </source>
</evidence>
<evidence type="ECO:0000313" key="8">
    <source>
        <dbReference type="Proteomes" id="UP000053257"/>
    </source>
</evidence>
<keyword evidence="3" id="KW-0677">Repeat</keyword>
<dbReference type="OrthoDB" id="10248252at2759"/>
<proteinExistence type="predicted"/>
<dbReference type="InterPro" id="IPR036322">
    <property type="entry name" value="WD40_repeat_dom_sf"/>
</dbReference>
<feature type="repeat" description="WD" evidence="5">
    <location>
        <begin position="597"/>
        <end position="619"/>
    </location>
</feature>
<keyword evidence="4" id="KW-0539">Nucleus</keyword>
<dbReference type="Gene3D" id="2.130.10.10">
    <property type="entry name" value="YVTN repeat-like/Quinoprotein amine dehydrogenase"/>
    <property type="match status" value="1"/>
</dbReference>
<dbReference type="GO" id="GO:0005730">
    <property type="term" value="C:nucleolus"/>
    <property type="evidence" value="ECO:0007669"/>
    <property type="project" value="TreeGrafter"/>
</dbReference>
<dbReference type="STRING" id="745531.A0A0C3P3S3"/>
<feature type="region of interest" description="Disordered" evidence="6">
    <location>
        <begin position="59"/>
        <end position="83"/>
    </location>
</feature>
<evidence type="ECO:0000256" key="4">
    <source>
        <dbReference type="ARBA" id="ARBA00023242"/>
    </source>
</evidence>
<protein>
    <recommendedName>
        <fullName evidence="9">WD40 repeat-like protein</fullName>
    </recommendedName>
</protein>
<dbReference type="PANTHER" id="PTHR19848:SF0">
    <property type="entry name" value="NOTCHLESS PROTEIN HOMOLOG 1"/>
    <property type="match status" value="1"/>
</dbReference>
<dbReference type="SMART" id="SM00320">
    <property type="entry name" value="WD40"/>
    <property type="match status" value="3"/>
</dbReference>
<name>A0A0C3P3S3_PHLG1</name>
<dbReference type="InterPro" id="IPR001680">
    <property type="entry name" value="WD40_rpt"/>
</dbReference>
<dbReference type="PROSITE" id="PS50082">
    <property type="entry name" value="WD_REPEATS_2"/>
    <property type="match status" value="1"/>
</dbReference>
<dbReference type="InterPro" id="IPR015943">
    <property type="entry name" value="WD40/YVTN_repeat-like_dom_sf"/>
</dbReference>
<evidence type="ECO:0000256" key="3">
    <source>
        <dbReference type="ARBA" id="ARBA00022737"/>
    </source>
</evidence>